<evidence type="ECO:0000259" key="2">
    <source>
        <dbReference type="Pfam" id="PF00582"/>
    </source>
</evidence>
<feature type="domain" description="UspA" evidence="2">
    <location>
        <begin position="1"/>
        <end position="134"/>
    </location>
</feature>
<dbReference type="InterPro" id="IPR006016">
    <property type="entry name" value="UspA"/>
</dbReference>
<dbReference type="InterPro" id="IPR006015">
    <property type="entry name" value="Universal_stress_UspA"/>
</dbReference>
<dbReference type="EMBL" id="JACHML010000001">
    <property type="protein sequence ID" value="MBB6391044.1"/>
    <property type="molecule type" value="Genomic_DNA"/>
</dbReference>
<dbReference type="Pfam" id="PF00582">
    <property type="entry name" value="Usp"/>
    <property type="match status" value="2"/>
</dbReference>
<comment type="similarity">
    <text evidence="1">Belongs to the universal stress protein A family.</text>
</comment>
<evidence type="ECO:0000313" key="4">
    <source>
        <dbReference type="Proteomes" id="UP000537775"/>
    </source>
</evidence>
<dbReference type="Gene3D" id="3.40.50.620">
    <property type="entry name" value="HUPs"/>
    <property type="match status" value="2"/>
</dbReference>
<gene>
    <name evidence="3" type="ORF">HD594_001357</name>
</gene>
<comment type="caution">
    <text evidence="3">The sequence shown here is derived from an EMBL/GenBank/DDBJ whole genome shotgun (WGS) entry which is preliminary data.</text>
</comment>
<dbReference type="Proteomes" id="UP000537775">
    <property type="component" value="Unassembled WGS sequence"/>
</dbReference>
<dbReference type="PANTHER" id="PTHR46268">
    <property type="entry name" value="STRESS RESPONSE PROTEIN NHAX"/>
    <property type="match status" value="1"/>
</dbReference>
<keyword evidence="4" id="KW-1185">Reference proteome</keyword>
<dbReference type="AlphaFoldDB" id="A0A7X0FP09"/>
<evidence type="ECO:0000256" key="1">
    <source>
        <dbReference type="ARBA" id="ARBA00008791"/>
    </source>
</evidence>
<proteinExistence type="inferred from homology"/>
<dbReference type="PANTHER" id="PTHR46268:SF6">
    <property type="entry name" value="UNIVERSAL STRESS PROTEIN UP12"/>
    <property type="match status" value="1"/>
</dbReference>
<dbReference type="InterPro" id="IPR014729">
    <property type="entry name" value="Rossmann-like_a/b/a_fold"/>
</dbReference>
<accession>A0A7X0FP09</accession>
<organism evidence="3 4">
    <name type="scientific">Microbacterium thalassium</name>
    <dbReference type="NCBI Taxonomy" id="362649"/>
    <lineage>
        <taxon>Bacteria</taxon>
        <taxon>Bacillati</taxon>
        <taxon>Actinomycetota</taxon>
        <taxon>Actinomycetes</taxon>
        <taxon>Micrococcales</taxon>
        <taxon>Microbacteriaceae</taxon>
        <taxon>Microbacterium</taxon>
    </lineage>
</organism>
<sequence length="279" mass="29316">MSDKVLVGVLPGDPRPHVLKWAALHARGRQRTIELVSIIGGAVGAVGEQSLVVEAEEHARTALEAQRDALVAEGFSVTVHVGHGNPVSGLIEASKDAAMLVIGSDFRGEGHGPVRGPHGIRIVSGAHCPVVVVREPDERERRGVVVGVDGSEISEKAIAFAAAEADRLGEPLIGVTTWAPMEVPRSPGLYPSEYLHSLAALADEASAISLAGLAQTYPDLVVERRVEQGYPGEAIVDAAWHAHLTVVGSHGRGVIARFLLGSVSEELLMRLPSSAAIVR</sequence>
<dbReference type="RefSeq" id="WP_184750223.1">
    <property type="nucleotide sequence ID" value="NZ_BAAAJR010000010.1"/>
</dbReference>
<dbReference type="PRINTS" id="PR01438">
    <property type="entry name" value="UNVRSLSTRESS"/>
</dbReference>
<feature type="domain" description="UspA" evidence="2">
    <location>
        <begin position="143"/>
        <end position="279"/>
    </location>
</feature>
<reference evidence="3 4" key="1">
    <citation type="submission" date="2020-08" db="EMBL/GenBank/DDBJ databases">
        <title>Sequencing the genomes of 1000 actinobacteria strains.</title>
        <authorList>
            <person name="Klenk H.-P."/>
        </authorList>
    </citation>
    <scope>NUCLEOTIDE SEQUENCE [LARGE SCALE GENOMIC DNA]</scope>
    <source>
        <strain evidence="3 4">DSM 12511</strain>
    </source>
</reference>
<name>A0A7X0FP09_9MICO</name>
<dbReference type="SUPFAM" id="SSF52402">
    <property type="entry name" value="Adenine nucleotide alpha hydrolases-like"/>
    <property type="match status" value="2"/>
</dbReference>
<protein>
    <submittedName>
        <fullName evidence="3">Nucleotide-binding universal stress UspA family protein</fullName>
    </submittedName>
</protein>
<evidence type="ECO:0000313" key="3">
    <source>
        <dbReference type="EMBL" id="MBB6391044.1"/>
    </source>
</evidence>